<dbReference type="PANTHER" id="PTHR10361:SF24">
    <property type="entry name" value="P3 PROTEIN"/>
    <property type="match status" value="1"/>
</dbReference>
<feature type="transmembrane region" description="Helical" evidence="5">
    <location>
        <begin position="170"/>
        <end position="187"/>
    </location>
</feature>
<keyword evidence="4 5" id="KW-0472">Membrane</keyword>
<reference evidence="6 7" key="1">
    <citation type="submission" date="2016-08" db="EMBL/GenBank/DDBJ databases">
        <title>Draft genome of Fabibacter sp. strain SK-8.</title>
        <authorList>
            <person name="Wong S.-K."/>
            <person name="Hamasaki K."/>
            <person name="Yoshizawa S."/>
        </authorList>
    </citation>
    <scope>NUCLEOTIDE SEQUENCE [LARGE SCALE GENOMIC DNA]</scope>
    <source>
        <strain evidence="6 7">SK-8</strain>
    </source>
</reference>
<evidence type="ECO:0000256" key="3">
    <source>
        <dbReference type="ARBA" id="ARBA00022989"/>
    </source>
</evidence>
<dbReference type="EMBL" id="MDGQ01000005">
    <property type="protein sequence ID" value="OEK04224.1"/>
    <property type="molecule type" value="Genomic_DNA"/>
</dbReference>
<feature type="transmembrane region" description="Helical" evidence="5">
    <location>
        <begin position="193"/>
        <end position="218"/>
    </location>
</feature>
<dbReference type="GO" id="GO:0016020">
    <property type="term" value="C:membrane"/>
    <property type="evidence" value="ECO:0007669"/>
    <property type="project" value="UniProtKB-SubCell"/>
</dbReference>
<evidence type="ECO:0000313" key="6">
    <source>
        <dbReference type="EMBL" id="OEK04224.1"/>
    </source>
</evidence>
<dbReference type="InterPro" id="IPR038770">
    <property type="entry name" value="Na+/solute_symporter_sf"/>
</dbReference>
<dbReference type="Gene3D" id="1.20.1530.20">
    <property type="match status" value="1"/>
</dbReference>
<keyword evidence="3 5" id="KW-1133">Transmembrane helix</keyword>
<dbReference type="RefSeq" id="WP_069835729.1">
    <property type="nucleotide sequence ID" value="NZ_MDGQ01000005.1"/>
</dbReference>
<organism evidence="6 7">
    <name type="scientific">Roseivirga misakiensis</name>
    <dbReference type="NCBI Taxonomy" id="1563681"/>
    <lineage>
        <taxon>Bacteria</taxon>
        <taxon>Pseudomonadati</taxon>
        <taxon>Bacteroidota</taxon>
        <taxon>Cytophagia</taxon>
        <taxon>Cytophagales</taxon>
        <taxon>Roseivirgaceae</taxon>
        <taxon>Roseivirga</taxon>
    </lineage>
</organism>
<protein>
    <submittedName>
        <fullName evidence="6">Bile acid:sodium symporter</fullName>
    </submittedName>
</protein>
<feature type="transmembrane region" description="Helical" evidence="5">
    <location>
        <begin position="138"/>
        <end position="158"/>
    </location>
</feature>
<proteinExistence type="predicted"/>
<evidence type="ECO:0000256" key="5">
    <source>
        <dbReference type="SAM" id="Phobius"/>
    </source>
</evidence>
<feature type="transmembrane region" description="Helical" evidence="5">
    <location>
        <begin position="258"/>
        <end position="279"/>
    </location>
</feature>
<dbReference type="Proteomes" id="UP000095552">
    <property type="component" value="Unassembled WGS sequence"/>
</dbReference>
<feature type="transmembrane region" description="Helical" evidence="5">
    <location>
        <begin position="94"/>
        <end position="118"/>
    </location>
</feature>
<evidence type="ECO:0000313" key="7">
    <source>
        <dbReference type="Proteomes" id="UP000095552"/>
    </source>
</evidence>
<evidence type="ECO:0000256" key="1">
    <source>
        <dbReference type="ARBA" id="ARBA00004141"/>
    </source>
</evidence>
<gene>
    <name evidence="6" type="ORF">BFP71_12125</name>
</gene>
<dbReference type="AlphaFoldDB" id="A0A1E5SYL5"/>
<dbReference type="InterPro" id="IPR002657">
    <property type="entry name" value="BilAc:Na_symport/Acr3"/>
</dbReference>
<comment type="subcellular location">
    <subcellularLocation>
        <location evidence="1">Membrane</location>
        <topology evidence="1">Multi-pass membrane protein</topology>
    </subcellularLocation>
</comment>
<dbReference type="PANTHER" id="PTHR10361">
    <property type="entry name" value="SODIUM-BILE ACID COTRANSPORTER"/>
    <property type="match status" value="1"/>
</dbReference>
<accession>A0A1E5SYL5</accession>
<feature type="transmembrane region" description="Helical" evidence="5">
    <location>
        <begin position="6"/>
        <end position="26"/>
    </location>
</feature>
<evidence type="ECO:0000256" key="2">
    <source>
        <dbReference type="ARBA" id="ARBA00022692"/>
    </source>
</evidence>
<comment type="caution">
    <text evidence="6">The sequence shown here is derived from an EMBL/GenBank/DDBJ whole genome shotgun (WGS) entry which is preliminary data.</text>
</comment>
<sequence length="289" mass="31305">MDQLATIVLGASLFIIMLGMGLSLVTDDFKRVLVYPKAVIVGLVSQMILLPLIGFAIASFFDLRPEIAVGIMILAACPGGATSNLIAHMSKANTALSVTLTAFSSFITILTIPFIVNFALGEFMDRNEVIRLNVVETIVQVMVITIIPVIIGMTIRKYKTAFALKMEKPVRTASGVVILLVIVGLCVKERENIIPYIQEAGLASLVLNIGSMLVGFYLAKMFKLNEKSALSIAIESGIQNGTLGVSVAVVLLNNTEFAIAPAVYGLLMFFTGGFVIYWANKRFAKYVER</sequence>
<keyword evidence="2 5" id="KW-0812">Transmembrane</keyword>
<name>A0A1E5SYL5_9BACT</name>
<evidence type="ECO:0000256" key="4">
    <source>
        <dbReference type="ARBA" id="ARBA00023136"/>
    </source>
</evidence>
<dbReference type="Pfam" id="PF01758">
    <property type="entry name" value="SBF"/>
    <property type="match status" value="1"/>
</dbReference>
<keyword evidence="7" id="KW-1185">Reference proteome</keyword>
<feature type="transmembrane region" description="Helical" evidence="5">
    <location>
        <begin position="38"/>
        <end position="61"/>
    </location>
</feature>
<dbReference type="InterPro" id="IPR004710">
    <property type="entry name" value="Bilac:Na_transpt"/>
</dbReference>